<protein>
    <submittedName>
        <fullName evidence="1">Monooxygenase</fullName>
    </submittedName>
</protein>
<evidence type="ECO:0000313" key="1">
    <source>
        <dbReference type="EMBL" id="OUC80532.1"/>
    </source>
</evidence>
<dbReference type="OrthoDB" id="5168853at2"/>
<comment type="caution">
    <text evidence="1">The sequence shown here is derived from an EMBL/GenBank/DDBJ whole genome shotgun (WGS) entry which is preliminary data.</text>
</comment>
<keyword evidence="1" id="KW-0560">Oxidoreductase</keyword>
<keyword evidence="1" id="KW-0503">Monooxygenase</keyword>
<dbReference type="PANTHER" id="PTHR42877">
    <property type="entry name" value="L-ORNITHINE N(5)-MONOOXYGENASE-RELATED"/>
    <property type="match status" value="1"/>
</dbReference>
<dbReference type="RefSeq" id="WP_086533679.1">
    <property type="nucleotide sequence ID" value="NZ_NGFO01000002.1"/>
</dbReference>
<dbReference type="PANTHER" id="PTHR42877:SF4">
    <property type="entry name" value="FAD_NAD(P)-BINDING DOMAIN-CONTAINING PROTEIN-RELATED"/>
    <property type="match status" value="1"/>
</dbReference>
<dbReference type="InterPro" id="IPR036188">
    <property type="entry name" value="FAD/NAD-bd_sf"/>
</dbReference>
<dbReference type="GO" id="GO:0004497">
    <property type="term" value="F:monooxygenase activity"/>
    <property type="evidence" value="ECO:0007669"/>
    <property type="project" value="UniProtKB-KW"/>
</dbReference>
<organism evidence="1 2">
    <name type="scientific">Gordonia lacunae</name>
    <dbReference type="NCBI Taxonomy" id="417102"/>
    <lineage>
        <taxon>Bacteria</taxon>
        <taxon>Bacillati</taxon>
        <taxon>Actinomycetota</taxon>
        <taxon>Actinomycetes</taxon>
        <taxon>Mycobacteriales</taxon>
        <taxon>Gordoniaceae</taxon>
        <taxon>Gordonia</taxon>
    </lineage>
</organism>
<keyword evidence="2" id="KW-1185">Reference proteome</keyword>
<dbReference type="InterPro" id="IPR051209">
    <property type="entry name" value="FAD-bind_Monooxygenase_sf"/>
</dbReference>
<dbReference type="PRINTS" id="PR00420">
    <property type="entry name" value="RNGMNOXGNASE"/>
</dbReference>
<dbReference type="STRING" id="417102.CA982_02005"/>
<dbReference type="Pfam" id="PF13738">
    <property type="entry name" value="Pyr_redox_3"/>
    <property type="match status" value="1"/>
</dbReference>
<name>A0A243QFL5_9ACTN</name>
<reference evidence="1 2" key="1">
    <citation type="submission" date="2017-05" db="EMBL/GenBank/DDBJ databases">
        <title>Biotechnological potential of actinobacteria isolated from South African environments.</title>
        <authorList>
            <person name="Le Roes-Hill M."/>
            <person name="Prins A."/>
            <person name="Durrell K.A."/>
        </authorList>
    </citation>
    <scope>NUCLEOTIDE SEQUENCE [LARGE SCALE GENOMIC DNA]</scope>
    <source>
        <strain evidence="1">BS2</strain>
    </source>
</reference>
<dbReference type="EMBL" id="NGFO01000002">
    <property type="protein sequence ID" value="OUC80532.1"/>
    <property type="molecule type" value="Genomic_DNA"/>
</dbReference>
<accession>A0A243QFL5</accession>
<proteinExistence type="predicted"/>
<gene>
    <name evidence="1" type="ORF">CA982_02005</name>
</gene>
<sequence>MTDTISAEVELGGIDPAGARIDPDSLRDVLAECDPAPLLMSLVHLTGDTALLDEFGSRLEYSRPGTHYGTPSPNALPAGQYPQDVADDIRARALEILTGSDLATQLEVPAPDLFAAMARVATSQEVDEEFIPLLREQAGFVTDERHVPVTVPPPADFEVIVIGAGITGINAAIKLGQAGFSYTVFESRDEIGGTWTRNTYPGAAVDTPSHYYSYSFELNPNWSRYYPTGPEYQKYLLDVVAKHELREHIRLETAVQSMTWSEKDQIWDVVTRDRSGAVEHHRAKAVISALGMLNSANIPDVPGLDTFGGRVVHTAEWDADVDVTGKRVVVLGTGCTSVQVVASIVDKVSALDVVVRTPHWIVPERTVVHDVPAGQRWALEHLPFYNQWFRLRSYWFASDNLYRLPRVDPEWAASHFSASAENDMVLKNAQKYLRDSFPDRPDLIEKLTPDFRPYAKRIVKDPGFYAALRRDHVSLHRASFERVTPDGVHTTTGEFIPADVIILATGFTLDFTTTIDIVGRDGQKLADVWKGGEDPRAYKGVQVSGFPNLFVTSGPNSAPNHGAGHNITSEEQVHYVVECLQYLLEHDHASMDVRPEVLDEYNAEVDKALDETVWVHTGGPVNSYYRNSSGRAIVPCPWRLVDYWTMMREPDAEDMTFVSGTGTPAEVAR</sequence>
<dbReference type="SUPFAM" id="SSF51905">
    <property type="entry name" value="FAD/NAD(P)-binding domain"/>
    <property type="match status" value="2"/>
</dbReference>
<dbReference type="Proteomes" id="UP000194632">
    <property type="component" value="Unassembled WGS sequence"/>
</dbReference>
<dbReference type="Gene3D" id="3.50.50.60">
    <property type="entry name" value="FAD/NAD(P)-binding domain"/>
    <property type="match status" value="2"/>
</dbReference>
<dbReference type="AlphaFoldDB" id="A0A243QFL5"/>
<evidence type="ECO:0000313" key="2">
    <source>
        <dbReference type="Proteomes" id="UP000194632"/>
    </source>
</evidence>